<evidence type="ECO:0000259" key="1">
    <source>
        <dbReference type="Pfam" id="PF19259"/>
    </source>
</evidence>
<dbReference type="Proteomes" id="UP000001514">
    <property type="component" value="Unassembled WGS sequence"/>
</dbReference>
<evidence type="ECO:0000313" key="2">
    <source>
        <dbReference type="EMBL" id="EFJ09386.1"/>
    </source>
</evidence>
<dbReference type="Gene3D" id="2.40.70.10">
    <property type="entry name" value="Acid Proteases"/>
    <property type="match status" value="1"/>
</dbReference>
<dbReference type="HOGENOM" id="CLU_845655_0_0_1"/>
<dbReference type="InterPro" id="IPR021109">
    <property type="entry name" value="Peptidase_aspartic_dom_sf"/>
</dbReference>
<name>D8T1T4_SELML</name>
<dbReference type="InterPro" id="IPR045358">
    <property type="entry name" value="Ty3_capsid"/>
</dbReference>
<evidence type="ECO:0000313" key="3">
    <source>
        <dbReference type="Proteomes" id="UP000001514"/>
    </source>
</evidence>
<dbReference type="Gramene" id="EFJ09386">
    <property type="protein sequence ID" value="EFJ09386"/>
    <property type="gene ID" value="SELMODRAFT_447725"/>
</dbReference>
<dbReference type="KEGG" id="smo:SELMODRAFT_447725"/>
<feature type="domain" description="Ty3 transposon capsid-like protein" evidence="1">
    <location>
        <begin position="14"/>
        <end position="148"/>
    </location>
</feature>
<keyword evidence="3" id="KW-1185">Reference proteome</keyword>
<dbReference type="InParanoid" id="D8T1T4"/>
<dbReference type="EMBL" id="GL377663">
    <property type="protein sequence ID" value="EFJ09386.1"/>
    <property type="molecule type" value="Genomic_DNA"/>
</dbReference>
<accession>D8T1T4</accession>
<gene>
    <name evidence="2" type="ORF">SELMODRAFT_447725</name>
</gene>
<proteinExistence type="predicted"/>
<reference evidence="2 3" key="1">
    <citation type="journal article" date="2011" name="Science">
        <title>The Selaginella genome identifies genetic changes associated with the evolution of vascular plants.</title>
        <authorList>
            <person name="Banks J.A."/>
            <person name="Nishiyama T."/>
            <person name="Hasebe M."/>
            <person name="Bowman J.L."/>
            <person name="Gribskov M."/>
            <person name="dePamphilis C."/>
            <person name="Albert V.A."/>
            <person name="Aono N."/>
            <person name="Aoyama T."/>
            <person name="Ambrose B.A."/>
            <person name="Ashton N.W."/>
            <person name="Axtell M.J."/>
            <person name="Barker E."/>
            <person name="Barker M.S."/>
            <person name="Bennetzen J.L."/>
            <person name="Bonawitz N.D."/>
            <person name="Chapple C."/>
            <person name="Cheng C."/>
            <person name="Correa L.G."/>
            <person name="Dacre M."/>
            <person name="DeBarry J."/>
            <person name="Dreyer I."/>
            <person name="Elias M."/>
            <person name="Engstrom E.M."/>
            <person name="Estelle M."/>
            <person name="Feng L."/>
            <person name="Finet C."/>
            <person name="Floyd S.K."/>
            <person name="Frommer W.B."/>
            <person name="Fujita T."/>
            <person name="Gramzow L."/>
            <person name="Gutensohn M."/>
            <person name="Harholt J."/>
            <person name="Hattori M."/>
            <person name="Heyl A."/>
            <person name="Hirai T."/>
            <person name="Hiwatashi Y."/>
            <person name="Ishikawa M."/>
            <person name="Iwata M."/>
            <person name="Karol K.G."/>
            <person name="Koehler B."/>
            <person name="Kolukisaoglu U."/>
            <person name="Kubo M."/>
            <person name="Kurata T."/>
            <person name="Lalonde S."/>
            <person name="Li K."/>
            <person name="Li Y."/>
            <person name="Litt A."/>
            <person name="Lyons E."/>
            <person name="Manning G."/>
            <person name="Maruyama T."/>
            <person name="Michael T.P."/>
            <person name="Mikami K."/>
            <person name="Miyazaki S."/>
            <person name="Morinaga S."/>
            <person name="Murata T."/>
            <person name="Mueller-Roeber B."/>
            <person name="Nelson D.R."/>
            <person name="Obara M."/>
            <person name="Oguri Y."/>
            <person name="Olmstead R.G."/>
            <person name="Onodera N."/>
            <person name="Petersen B.L."/>
            <person name="Pils B."/>
            <person name="Prigge M."/>
            <person name="Rensing S.A."/>
            <person name="Riano-Pachon D.M."/>
            <person name="Roberts A.W."/>
            <person name="Sato Y."/>
            <person name="Scheller H.V."/>
            <person name="Schulz B."/>
            <person name="Schulz C."/>
            <person name="Shakirov E.V."/>
            <person name="Shibagaki N."/>
            <person name="Shinohara N."/>
            <person name="Shippen D.E."/>
            <person name="Soerensen I."/>
            <person name="Sotooka R."/>
            <person name="Sugimoto N."/>
            <person name="Sugita M."/>
            <person name="Sumikawa N."/>
            <person name="Tanurdzic M."/>
            <person name="Theissen G."/>
            <person name="Ulvskov P."/>
            <person name="Wakazuki S."/>
            <person name="Weng J.K."/>
            <person name="Willats W.W."/>
            <person name="Wipf D."/>
            <person name="Wolf P.G."/>
            <person name="Yang L."/>
            <person name="Zimmer A.D."/>
            <person name="Zhu Q."/>
            <person name="Mitros T."/>
            <person name="Hellsten U."/>
            <person name="Loque D."/>
            <person name="Otillar R."/>
            <person name="Salamov A."/>
            <person name="Schmutz J."/>
            <person name="Shapiro H."/>
            <person name="Lindquist E."/>
            <person name="Lucas S."/>
            <person name="Rokhsar D."/>
            <person name="Grigoriev I.V."/>
        </authorList>
    </citation>
    <scope>NUCLEOTIDE SEQUENCE [LARGE SCALE GENOMIC DNA]</scope>
</reference>
<dbReference type="CDD" id="cd00303">
    <property type="entry name" value="retropepsin_like"/>
    <property type="match status" value="1"/>
</dbReference>
<sequence length="329" mass="36810">MWPAFHLPAFNGEGDVDEWISKLECFFNTVAIHEDSHKILYAANYLTGPAHAKWRALHHQDGAATTTWEDFKNLILRCFKPCAAGDDAATAIKQKELSVGEYADNFLDSRKLNRYISGLNPPLANFVNVRKPRNLQEAITLALQAERAAKAAAEAKPKESPPLTARYYQSFVALPPKEEQPPSAPKKDVKLHFVVYYGDDDFGKWLRGRVNGHTVSFVASNSSDNFVSESTVSRLGLRTEECTEFSVETPLGTSTYTGNLVAPKLEFEIDGGYMGRMDFAVMKFSRHDFVLGHSFFGNNFQMFATELRVESDGYVYSFTLHSDPPCSVI</sequence>
<protein>
    <recommendedName>
        <fullName evidence="1">Ty3 transposon capsid-like protein domain-containing protein</fullName>
    </recommendedName>
</protein>
<dbReference type="Pfam" id="PF19259">
    <property type="entry name" value="Ty3_capsid"/>
    <property type="match status" value="1"/>
</dbReference>
<organism evidence="3">
    <name type="scientific">Selaginella moellendorffii</name>
    <name type="common">Spikemoss</name>
    <dbReference type="NCBI Taxonomy" id="88036"/>
    <lineage>
        <taxon>Eukaryota</taxon>
        <taxon>Viridiplantae</taxon>
        <taxon>Streptophyta</taxon>
        <taxon>Embryophyta</taxon>
        <taxon>Tracheophyta</taxon>
        <taxon>Lycopodiopsida</taxon>
        <taxon>Selaginellales</taxon>
        <taxon>Selaginellaceae</taxon>
        <taxon>Selaginella</taxon>
    </lineage>
</organism>
<dbReference type="AlphaFoldDB" id="D8T1T4"/>
<dbReference type="Pfam" id="PF08284">
    <property type="entry name" value="RVP_2"/>
    <property type="match status" value="1"/>
</dbReference>